<evidence type="ECO:0000256" key="2">
    <source>
        <dbReference type="SAM" id="Phobius"/>
    </source>
</evidence>
<accession>A0AAU7ZNV6</accession>
<feature type="compositionally biased region" description="Polar residues" evidence="1">
    <location>
        <begin position="42"/>
        <end position="54"/>
    </location>
</feature>
<feature type="region of interest" description="Disordered" evidence="1">
    <location>
        <begin position="31"/>
        <end position="54"/>
    </location>
</feature>
<organism evidence="3">
    <name type="scientific">Tunturiibacter psychrotolerans</name>
    <dbReference type="NCBI Taxonomy" id="3069686"/>
    <lineage>
        <taxon>Bacteria</taxon>
        <taxon>Pseudomonadati</taxon>
        <taxon>Acidobacteriota</taxon>
        <taxon>Terriglobia</taxon>
        <taxon>Terriglobales</taxon>
        <taxon>Acidobacteriaceae</taxon>
        <taxon>Tunturiibacter</taxon>
    </lineage>
</organism>
<dbReference type="KEGG" id="tpsc:RBB77_19625"/>
<proteinExistence type="predicted"/>
<protein>
    <submittedName>
        <fullName evidence="3">Uncharacterized protein</fullName>
    </submittedName>
</protein>
<evidence type="ECO:0000313" key="3">
    <source>
        <dbReference type="EMBL" id="XCB32619.1"/>
    </source>
</evidence>
<gene>
    <name evidence="3" type="ORF">RBB77_19625</name>
</gene>
<keyword evidence="2" id="KW-0812">Transmembrane</keyword>
<reference evidence="3" key="2">
    <citation type="journal article" date="2024" name="Environ. Microbiol.">
        <title>Genome analysis and description of Tunturibacter gen. nov. expands the diversity of Terriglobia in tundra soils.</title>
        <authorList>
            <person name="Messyasz A."/>
            <person name="Mannisto M.K."/>
            <person name="Kerkhof L.J."/>
            <person name="Haggblom M.M."/>
        </authorList>
    </citation>
    <scope>NUCLEOTIDE SEQUENCE</scope>
    <source>
        <strain evidence="3">X5P6</strain>
    </source>
</reference>
<sequence length="248" mass="27141">MVDQKAIFILMLVGILIMAFGIAKSLLSHDGKGAVPTHPNETKNTSSSNPPWTAGPITTQNVEVYAYPPKPARVAAPATPKPAFSIVAILNRTTSINFFKDSFVADAKGYSALVVGFRNDGIAGKSAHSLHGVRAHVIYRDASGNELLDIPSACWLEEPTDSVDLEIGVARYLIVAANMSRENWVAPWVKKQKGKNSHGFDFVIDGVDIPNEFTIVEIRMIDTDNFSLPKERFEIKEIDGDVKMFKLA</sequence>
<keyword evidence="2" id="KW-1133">Transmembrane helix</keyword>
<name>A0AAU7ZNV6_9BACT</name>
<evidence type="ECO:0000256" key="1">
    <source>
        <dbReference type="SAM" id="MobiDB-lite"/>
    </source>
</evidence>
<dbReference type="EMBL" id="CP132942">
    <property type="protein sequence ID" value="XCB32619.1"/>
    <property type="molecule type" value="Genomic_DNA"/>
</dbReference>
<reference evidence="3" key="1">
    <citation type="submission" date="2023-08" db="EMBL/GenBank/DDBJ databases">
        <authorList>
            <person name="Messyasz A."/>
            <person name="Mannisto M.K."/>
            <person name="Kerkhof L.J."/>
            <person name="Haggblom M."/>
        </authorList>
    </citation>
    <scope>NUCLEOTIDE SEQUENCE</scope>
    <source>
        <strain evidence="3">X5P6</strain>
    </source>
</reference>
<feature type="transmembrane region" description="Helical" evidence="2">
    <location>
        <begin position="6"/>
        <end position="23"/>
    </location>
</feature>
<keyword evidence="2" id="KW-0472">Membrane</keyword>
<dbReference type="RefSeq" id="WP_353063464.1">
    <property type="nucleotide sequence ID" value="NZ_CP132942.1"/>
</dbReference>
<dbReference type="AlphaFoldDB" id="A0AAU7ZNV6"/>